<dbReference type="Proteomes" id="UP000004509">
    <property type="component" value="Unassembled WGS sequence"/>
</dbReference>
<dbReference type="Pfam" id="PF13421">
    <property type="entry name" value="Band_7_1"/>
    <property type="match status" value="1"/>
</dbReference>
<gene>
    <name evidence="4" type="ORF">TREVI0001_0447</name>
</gene>
<evidence type="ECO:0000259" key="2">
    <source>
        <dbReference type="Pfam" id="PF13240"/>
    </source>
</evidence>
<name>C8PQ79_9SPIR</name>
<evidence type="ECO:0000313" key="5">
    <source>
        <dbReference type="Proteomes" id="UP000004509"/>
    </source>
</evidence>
<feature type="compositionally biased region" description="Low complexity" evidence="1">
    <location>
        <begin position="326"/>
        <end position="344"/>
    </location>
</feature>
<dbReference type="CDD" id="cd03408">
    <property type="entry name" value="SPFH_like_u1"/>
    <property type="match status" value="1"/>
</dbReference>
<dbReference type="RefSeq" id="WP_006188734.1">
    <property type="nucleotide sequence ID" value="NZ_ACYH01000033.1"/>
</dbReference>
<dbReference type="EMBL" id="ACYH01000033">
    <property type="protein sequence ID" value="EEV20455.1"/>
    <property type="molecule type" value="Genomic_DNA"/>
</dbReference>
<dbReference type="PANTHER" id="PTHR37826">
    <property type="entry name" value="FLOTILLIN BAND_7_5 DOMAIN PROTEIN"/>
    <property type="match status" value="1"/>
</dbReference>
<dbReference type="eggNOG" id="COG4260">
    <property type="taxonomic scope" value="Bacteria"/>
</dbReference>
<feature type="region of interest" description="Disordered" evidence="1">
    <location>
        <begin position="326"/>
        <end position="351"/>
    </location>
</feature>
<dbReference type="AlphaFoldDB" id="C8PQ79"/>
<proteinExistence type="predicted"/>
<organism evidence="4 5">
    <name type="scientific">Treponema vincentii ATCC 35580</name>
    <dbReference type="NCBI Taxonomy" id="596324"/>
    <lineage>
        <taxon>Bacteria</taxon>
        <taxon>Pseudomonadati</taxon>
        <taxon>Spirochaetota</taxon>
        <taxon>Spirochaetia</taxon>
        <taxon>Spirochaetales</taxon>
        <taxon>Treponemataceae</taxon>
        <taxon>Treponema</taxon>
    </lineage>
</organism>
<dbReference type="STRING" id="596324.TREVI0001_0447"/>
<evidence type="ECO:0000256" key="1">
    <source>
        <dbReference type="SAM" id="MobiDB-lite"/>
    </source>
</evidence>
<dbReference type="InterPro" id="IPR033880">
    <property type="entry name" value="SPFH_YdjI"/>
</dbReference>
<evidence type="ECO:0000259" key="3">
    <source>
        <dbReference type="Pfam" id="PF13421"/>
    </source>
</evidence>
<dbReference type="PANTHER" id="PTHR37826:SF2">
    <property type="entry name" value="ZINC-RIBBON DOMAIN-CONTAINING PROTEIN"/>
    <property type="match status" value="1"/>
</dbReference>
<protein>
    <recommendedName>
        <fullName evidence="6">SPFH domain-containing protein</fullName>
    </recommendedName>
</protein>
<evidence type="ECO:0000313" key="4">
    <source>
        <dbReference type="EMBL" id="EEV20455.1"/>
    </source>
</evidence>
<sequence>MGLITAALSAVGGGLADQWLEVVEADDMGEGIVLAKGVPVRTDRRNRNTKGSGDVISNGSIIHVNQNQFMMLVDGGKIIDYTAEPGYFKVDNSSAPSLFSGSFGEALKETFSRFKFGGTTPMKQEVFYVNLQEIKGIKFGTPNPLQYFDNFYNAELFLRAFGNYSIKITDPIKFFKEACPRNATHVHIDEINEQYLTEFLEALQAAISQMSMDGERISFIPSKGTLLSKHMSQILDDSWKELRGMEVLAVGIASITYDDSSKELINMRNKGAMLGDPSIREGYVQGSIARGMEAAGSNQAGAGMAFMGMGMGMNAGGNFMGQASQTNMQQMQMQQAAQQQATQQHSAVAGQSAPGKAAGEWFCTECGHKNTGKFCAECGAPKPAGNTCPSCGAELKAGAKFCSECGSKL</sequence>
<evidence type="ECO:0008006" key="6">
    <source>
        <dbReference type="Google" id="ProtNLM"/>
    </source>
</evidence>
<comment type="caution">
    <text evidence="4">The sequence shown here is derived from an EMBL/GenBank/DDBJ whole genome shotgun (WGS) entry which is preliminary data.</text>
</comment>
<reference evidence="4 5" key="1">
    <citation type="submission" date="2009-07" db="EMBL/GenBank/DDBJ databases">
        <authorList>
            <person name="Madupu R."/>
            <person name="Sebastian Y."/>
            <person name="Durkin A.S."/>
            <person name="Torralba M."/>
            <person name="Methe B."/>
            <person name="Sutton G.G."/>
            <person name="Strausberg R.L."/>
            <person name="Nelson K.E."/>
        </authorList>
    </citation>
    <scope>NUCLEOTIDE SEQUENCE [LARGE SCALE GENOMIC DNA]</scope>
    <source>
        <strain evidence="4 5">ATCC 35580</strain>
    </source>
</reference>
<feature type="domain" description="Zinc-ribbon" evidence="2">
    <location>
        <begin position="388"/>
        <end position="409"/>
    </location>
</feature>
<dbReference type="Pfam" id="PF13240">
    <property type="entry name" value="Zn_Ribbon_1"/>
    <property type="match status" value="1"/>
</dbReference>
<feature type="domain" description="SPFH" evidence="3">
    <location>
        <begin position="54"/>
        <end position="267"/>
    </location>
</feature>
<accession>C8PQ79</accession>
<dbReference type="GeneID" id="301460306"/>
<dbReference type="InterPro" id="IPR026870">
    <property type="entry name" value="Zinc_ribbon_dom"/>
</dbReference>
<dbReference type="OrthoDB" id="9788304at2"/>